<gene>
    <name evidence="1" type="ORF">DICPUDRAFT_146599</name>
</gene>
<dbReference type="EMBL" id="GL870942">
    <property type="protein sequence ID" value="EGC40469.1"/>
    <property type="molecule type" value="Genomic_DNA"/>
</dbReference>
<dbReference type="PANTHER" id="PTHR32142:SF55">
    <property type="entry name" value="ANKYRIN REPEAT-CONTAINING PROTEIN-RELATED"/>
    <property type="match status" value="1"/>
</dbReference>
<reference evidence="2" key="1">
    <citation type="journal article" date="2011" name="Genome Biol.">
        <title>Comparative genomics of the social amoebae Dictyostelium discoideum and Dictyostelium purpureum.</title>
        <authorList>
            <consortium name="US DOE Joint Genome Institute (JGI-PGF)"/>
            <person name="Sucgang R."/>
            <person name="Kuo A."/>
            <person name="Tian X."/>
            <person name="Salerno W."/>
            <person name="Parikh A."/>
            <person name="Feasley C.L."/>
            <person name="Dalin E."/>
            <person name="Tu H."/>
            <person name="Huang E."/>
            <person name="Barry K."/>
            <person name="Lindquist E."/>
            <person name="Shapiro H."/>
            <person name="Bruce D."/>
            <person name="Schmutz J."/>
            <person name="Salamov A."/>
            <person name="Fey P."/>
            <person name="Gaudet P."/>
            <person name="Anjard C."/>
            <person name="Babu M.M."/>
            <person name="Basu S."/>
            <person name="Bushmanova Y."/>
            <person name="van der Wel H."/>
            <person name="Katoh-Kurasawa M."/>
            <person name="Dinh C."/>
            <person name="Coutinho P.M."/>
            <person name="Saito T."/>
            <person name="Elias M."/>
            <person name="Schaap P."/>
            <person name="Kay R.R."/>
            <person name="Henrissat B."/>
            <person name="Eichinger L."/>
            <person name="Rivero F."/>
            <person name="Putnam N.H."/>
            <person name="West C.M."/>
            <person name="Loomis W.F."/>
            <person name="Chisholm R.L."/>
            <person name="Shaulsky G."/>
            <person name="Strassmann J.E."/>
            <person name="Queller D.C."/>
            <person name="Kuspa A."/>
            <person name="Grigoriev I.V."/>
        </authorList>
    </citation>
    <scope>NUCLEOTIDE SEQUENCE [LARGE SCALE GENOMIC DNA]</scope>
    <source>
        <strain evidence="2">QSDP1</strain>
    </source>
</reference>
<dbReference type="GeneID" id="10503493"/>
<organism evidence="1 2">
    <name type="scientific">Dictyostelium purpureum</name>
    <name type="common">Slime mold</name>
    <dbReference type="NCBI Taxonomy" id="5786"/>
    <lineage>
        <taxon>Eukaryota</taxon>
        <taxon>Amoebozoa</taxon>
        <taxon>Evosea</taxon>
        <taxon>Eumycetozoa</taxon>
        <taxon>Dictyostelia</taxon>
        <taxon>Dictyosteliales</taxon>
        <taxon>Dictyosteliaceae</taxon>
        <taxon>Dictyostelium</taxon>
    </lineage>
</organism>
<dbReference type="OMA" id="WENANEP"/>
<dbReference type="eggNOG" id="ENOG502RI1B">
    <property type="taxonomic scope" value="Eukaryota"/>
</dbReference>
<dbReference type="KEGG" id="dpp:DICPUDRAFT_146599"/>
<dbReference type="RefSeq" id="XP_003283016.1">
    <property type="nucleotide sequence ID" value="XM_003282968.1"/>
</dbReference>
<dbReference type="VEuPathDB" id="AmoebaDB:DICPUDRAFT_146599"/>
<proteinExistence type="predicted"/>
<dbReference type="Proteomes" id="UP000001064">
    <property type="component" value="Unassembled WGS sequence"/>
</dbReference>
<dbReference type="FunCoup" id="F0Z6D6">
    <property type="interactions" value="7"/>
</dbReference>
<accession>F0Z6D6</accession>
<dbReference type="AlphaFoldDB" id="F0Z6D6"/>
<name>F0Z6D6_DICPU</name>
<evidence type="ECO:0000313" key="1">
    <source>
        <dbReference type="EMBL" id="EGC40469.1"/>
    </source>
</evidence>
<protein>
    <submittedName>
        <fullName evidence="1">Uncharacterized protein</fullName>
    </submittedName>
</protein>
<sequence>MEIHFEKLFYKVIHNKVLFRLIFHHIHTTNWVEYDNIDHIVCNNRRKFKDISSLEWIIKYKQYSLLKCKLEANELIEIDTNNALWLNEIIRKGQKELAIDLFKLLLSSNSVTNKDLLLEGIHLYDEDLIEIALSPPFSVPVLPSKLEESFKSTSNILQIKLLLDSFLGINNIIQQDNSPKNLNCNNNNNTFLKRTRDSYENNSNIKDVFQKDRLLSLILNNPQYHNPPIPLATPTLITIDKPFVSMTSPSKVRKNIELLEESLQSERKQFDTYFEYFNSKKVSLKKILYGVVSIENQNMLLDYNYYYIPDEFEQFEEKIQNIINSNTTNSKDYSRIQRLLELINSHTQKYSNKISNISLSSFHNINNFSLFLVNNKYDWKGFQNETIEEINRGFSGMAESSIDSKFKEIKAPYMDYLSFYLTVGRKKKYRYIFNFVEKILASFFLQMFYKANKREFVCLLESFSASSHSIIVSNWFEIIKRTKSDCGSFIIKDRETIDLILNNKKLLFNNSIGAKDFLFLETDLIDYAMVFNMMGPSRYINKELVYSYPLQVAIQSLNIKEIKSICDKFQIVLKKENQITYPKDKICDELADTINYFIKKENIQGVYYCLDLLSNSVNISNFIGYCEADVRLWVRLFIISIKRVSKNKVTLYLNSGFNPMVNNPQLFLEVWENANEPFLLDIQDNIQVFKKSYLNPLYIQYQDLQNRDPDSIIEIIKLVINHSKSAASDFSAANLVVNYLFRLLIQGKPGLIPFKRIESIYKFINESGVVKVQQSTLFSIYYLAIKSMKLIKFIAELPSFNESLYRIELYSIPDLTMPSNCYSETALNRFDIREYIKSEIFTFEFIFQSAPFDSILDQLFKAFLYNIENPISNIQDASFNYINTLLNYILLYLIDIRRPDLFLSHLQGIQKNHTYFYNNFFSINNNVLGNVVNYIGNSNENENLISAILGSKLRGLYTFEKYIRHYKELKYIAGFQETNLFRVVGSVPNPNIISRDHSLIFSNPNGKLAELIKQNGINLQYYPMKMYQSLIDLYPHYPGLQLSKVTLKNLLYSNSIYTLKQLFDNKYINDNDGNNKLLSYLKAQVLNHNDFKYLNWF</sequence>
<dbReference type="PANTHER" id="PTHR32142">
    <property type="entry name" value="B BOX-TYPE DOMAIN-CONTAINING PROTEIN-RELATED"/>
    <property type="match status" value="1"/>
</dbReference>
<evidence type="ECO:0000313" key="2">
    <source>
        <dbReference type="Proteomes" id="UP000001064"/>
    </source>
</evidence>
<keyword evidence="2" id="KW-1185">Reference proteome</keyword>
<dbReference type="InParanoid" id="F0Z6D6"/>